<dbReference type="EMBL" id="JACAQB010000026">
    <property type="protein sequence ID" value="NWB99809.1"/>
    <property type="molecule type" value="Genomic_DNA"/>
</dbReference>
<evidence type="ECO:0000256" key="2">
    <source>
        <dbReference type="ARBA" id="ARBA00022723"/>
    </source>
</evidence>
<protein>
    <submittedName>
        <fullName evidence="7">Aromatic ring-hydroxylating dioxygenase subunit alpha</fullName>
    </submittedName>
</protein>
<gene>
    <name evidence="7" type="ORF">HX882_28475</name>
</gene>
<dbReference type="InterPro" id="IPR017941">
    <property type="entry name" value="Rieske_2Fe-2S"/>
</dbReference>
<evidence type="ECO:0000256" key="3">
    <source>
        <dbReference type="ARBA" id="ARBA00023002"/>
    </source>
</evidence>
<keyword evidence="5" id="KW-0411">Iron-sulfur</keyword>
<dbReference type="InterPro" id="IPR050584">
    <property type="entry name" value="Cholesterol_7-desaturase"/>
</dbReference>
<reference evidence="7 8" key="1">
    <citation type="submission" date="2020-04" db="EMBL/GenBank/DDBJ databases">
        <title>Molecular characterization of pseudomonads from Agaricus bisporus reveal novel blotch 2 pathogens in Western Europe.</title>
        <authorList>
            <person name="Taparia T."/>
            <person name="Krijger M."/>
            <person name="Haynes E."/>
            <person name="Elpinstone J.G."/>
            <person name="Noble R."/>
            <person name="Van Der Wolf J."/>
        </authorList>
    </citation>
    <scope>NUCLEOTIDE SEQUENCE [LARGE SCALE GENOMIC DNA]</scope>
    <source>
        <strain evidence="7 8">H7001</strain>
    </source>
</reference>
<dbReference type="RefSeq" id="WP_177105360.1">
    <property type="nucleotide sequence ID" value="NZ_JACAQB010000026.1"/>
</dbReference>
<dbReference type="Gene3D" id="3.90.380.10">
    <property type="entry name" value="Naphthalene 1,2-dioxygenase Alpha Subunit, Chain A, domain 1"/>
    <property type="match status" value="1"/>
</dbReference>
<dbReference type="SUPFAM" id="SSF50022">
    <property type="entry name" value="ISP domain"/>
    <property type="match status" value="1"/>
</dbReference>
<dbReference type="Gene3D" id="2.102.10.10">
    <property type="entry name" value="Rieske [2Fe-2S] iron-sulphur domain"/>
    <property type="match status" value="1"/>
</dbReference>
<dbReference type="AlphaFoldDB" id="A0A7Y7XH66"/>
<keyword evidence="2" id="KW-0479">Metal-binding</keyword>
<evidence type="ECO:0000256" key="5">
    <source>
        <dbReference type="ARBA" id="ARBA00023014"/>
    </source>
</evidence>
<feature type="domain" description="Rieske" evidence="6">
    <location>
        <begin position="8"/>
        <end position="111"/>
    </location>
</feature>
<keyword evidence="4" id="KW-0408">Iron</keyword>
<keyword evidence="7" id="KW-0223">Dioxygenase</keyword>
<comment type="caution">
    <text evidence="7">The sequence shown here is derived from an EMBL/GenBank/DDBJ whole genome shotgun (WGS) entry which is preliminary data.</text>
</comment>
<evidence type="ECO:0000313" key="7">
    <source>
        <dbReference type="EMBL" id="NWB99809.1"/>
    </source>
</evidence>
<sequence>MSYLNNAWYVAAWASEVTGAGPLGRVILDRPIVLWRDSSGQANAQQDRCPHRFLPLSLGRVKEGTLVCGYHGLGFNGQGQCVHNPHGNQEPPKGARVQSYPLVERWSLLWIWMGDPALATQDSIPNFERFDPEGFYVGQGYLLLQANYQLETDNLMDLSHLDYVHPNSLSSGSDVEAETALVQEGRTVFSRRLTRGERLPPVLEQRHGYTPGTLVDRWLDMRWEAPCNLELLVGHALAGVPDLRATGAGMCFAHLLTPESEKSTHYWFAVSRPRSIGEQGRSMVDSEIEFLRRPFETEDLPVLEAQQKSLGSTPFWDAKPILLWTDAAAVRARRVLDALIAAESN</sequence>
<dbReference type="Pfam" id="PF19112">
    <property type="entry name" value="VanA_C"/>
    <property type="match status" value="1"/>
</dbReference>
<evidence type="ECO:0000256" key="4">
    <source>
        <dbReference type="ARBA" id="ARBA00023004"/>
    </source>
</evidence>
<dbReference type="PANTHER" id="PTHR21266:SF60">
    <property type="entry name" value="3-KETOSTEROID-9-ALPHA-MONOOXYGENASE, OXYGENASE COMPONENT"/>
    <property type="match status" value="1"/>
</dbReference>
<organism evidence="7 8">
    <name type="scientific">Pseudomonas gingeri</name>
    <dbReference type="NCBI Taxonomy" id="117681"/>
    <lineage>
        <taxon>Bacteria</taxon>
        <taxon>Pseudomonadati</taxon>
        <taxon>Pseudomonadota</taxon>
        <taxon>Gammaproteobacteria</taxon>
        <taxon>Pseudomonadales</taxon>
        <taxon>Pseudomonadaceae</taxon>
        <taxon>Pseudomonas</taxon>
    </lineage>
</organism>
<accession>A0A7Y7XH66</accession>
<evidence type="ECO:0000313" key="8">
    <source>
        <dbReference type="Proteomes" id="UP000539985"/>
    </source>
</evidence>
<dbReference type="PROSITE" id="PS51296">
    <property type="entry name" value="RIESKE"/>
    <property type="match status" value="1"/>
</dbReference>
<dbReference type="Pfam" id="PF00355">
    <property type="entry name" value="Rieske"/>
    <property type="match status" value="1"/>
</dbReference>
<keyword evidence="1" id="KW-0001">2Fe-2S</keyword>
<dbReference type="InterPro" id="IPR044043">
    <property type="entry name" value="VanA_C_cat"/>
</dbReference>
<keyword evidence="3" id="KW-0560">Oxidoreductase</keyword>
<dbReference type="Proteomes" id="UP000539985">
    <property type="component" value="Unassembled WGS sequence"/>
</dbReference>
<name>A0A7Y7XH66_9PSED</name>
<dbReference type="GO" id="GO:0051537">
    <property type="term" value="F:2 iron, 2 sulfur cluster binding"/>
    <property type="evidence" value="ECO:0007669"/>
    <property type="project" value="UniProtKB-KW"/>
</dbReference>
<dbReference type="GO" id="GO:0051213">
    <property type="term" value="F:dioxygenase activity"/>
    <property type="evidence" value="ECO:0007669"/>
    <property type="project" value="UniProtKB-KW"/>
</dbReference>
<dbReference type="SUPFAM" id="SSF55961">
    <property type="entry name" value="Bet v1-like"/>
    <property type="match status" value="1"/>
</dbReference>
<dbReference type="CDD" id="cd08878">
    <property type="entry name" value="RHO_alpha_C_DMO-like"/>
    <property type="match status" value="1"/>
</dbReference>
<proteinExistence type="predicted"/>
<dbReference type="PANTHER" id="PTHR21266">
    <property type="entry name" value="IRON-SULFUR DOMAIN CONTAINING PROTEIN"/>
    <property type="match status" value="1"/>
</dbReference>
<evidence type="ECO:0000259" key="6">
    <source>
        <dbReference type="PROSITE" id="PS51296"/>
    </source>
</evidence>
<evidence type="ECO:0000256" key="1">
    <source>
        <dbReference type="ARBA" id="ARBA00022714"/>
    </source>
</evidence>
<dbReference type="InterPro" id="IPR036922">
    <property type="entry name" value="Rieske_2Fe-2S_sf"/>
</dbReference>
<dbReference type="GO" id="GO:0046872">
    <property type="term" value="F:metal ion binding"/>
    <property type="evidence" value="ECO:0007669"/>
    <property type="project" value="UniProtKB-KW"/>
</dbReference>